<dbReference type="PANTHER" id="PTHR46575:SF1">
    <property type="entry name" value="AMYLOID PROTEIN-BINDING PROTEIN 2"/>
    <property type="match status" value="1"/>
</dbReference>
<dbReference type="InterPro" id="IPR011990">
    <property type="entry name" value="TPR-like_helical_dom_sf"/>
</dbReference>
<dbReference type="Proteomes" id="UP000075885">
    <property type="component" value="Unassembled WGS sequence"/>
</dbReference>
<name>A0A182PJK5_9DIPT</name>
<dbReference type="GO" id="GO:0006886">
    <property type="term" value="P:intracellular protein transport"/>
    <property type="evidence" value="ECO:0007669"/>
    <property type="project" value="InterPro"/>
</dbReference>
<dbReference type="AlphaFoldDB" id="A0A182PJK5"/>
<evidence type="ECO:0000313" key="2">
    <source>
        <dbReference type="Proteomes" id="UP000075885"/>
    </source>
</evidence>
<dbReference type="STRING" id="199890.A0A182PJK5"/>
<dbReference type="EnsemblMetazoa" id="AEPI007119-RA">
    <property type="protein sequence ID" value="AEPI007119-PA"/>
    <property type="gene ID" value="AEPI007119"/>
</dbReference>
<sequence length="392" mass="44641">MCDYPSLVNIQLQILSNPLLISDFIRNFSNNLTPLVLCLQWLESVKQSLPIQLFRQYKKLIDEKIRTGGLFDFDYRCGLRIGTFLTETGWLVEAIGILQLTQQHAQFGTAEELTVLRHLMRAQTLAGKLIDASKTYDRMKRMLSNVIRQTMAIRHLPGKESEVQRLQDLQAAVCHSFSLYNFEDLNYVSSYDYGIQSLNMINYRSPCRLVIDVLRQVARVFLIHKKYEKAIEMMKLAIGLVAQEYGRVSALYAATLEDSAILLLACNQVSESVDVYGDAQQLYAELYGARNLLLSLAQGDLAYGLCLQAYVTGHRDRALCHVARAAGNYQRILPPDHRMLAQVRRLHATINLLTFDRETNGAIHELSVDCFNHKEIEPLSVRDIYPSIHALL</sequence>
<proteinExistence type="predicted"/>
<evidence type="ECO:0008006" key="3">
    <source>
        <dbReference type="Google" id="ProtNLM"/>
    </source>
</evidence>
<dbReference type="SUPFAM" id="SSF48452">
    <property type="entry name" value="TPR-like"/>
    <property type="match status" value="1"/>
</dbReference>
<dbReference type="PANTHER" id="PTHR46575">
    <property type="entry name" value="AMYLOID PROTEIN-BINDING PROTEIN 2"/>
    <property type="match status" value="1"/>
</dbReference>
<dbReference type="InterPro" id="IPR042476">
    <property type="entry name" value="APPBP2"/>
</dbReference>
<reference evidence="1" key="2">
    <citation type="submission" date="2020-05" db="UniProtKB">
        <authorList>
            <consortium name="EnsemblMetazoa"/>
        </authorList>
    </citation>
    <scope>IDENTIFICATION</scope>
    <source>
        <strain evidence="1">Epiroticus2</strain>
    </source>
</reference>
<keyword evidence="2" id="KW-1185">Reference proteome</keyword>
<dbReference type="GO" id="GO:0043161">
    <property type="term" value="P:proteasome-mediated ubiquitin-dependent protein catabolic process"/>
    <property type="evidence" value="ECO:0007669"/>
    <property type="project" value="TreeGrafter"/>
</dbReference>
<dbReference type="VEuPathDB" id="VectorBase:AEPI007119"/>
<dbReference type="GO" id="GO:1990756">
    <property type="term" value="F:ubiquitin-like ligase-substrate adaptor activity"/>
    <property type="evidence" value="ECO:0007669"/>
    <property type="project" value="TreeGrafter"/>
</dbReference>
<accession>A0A182PJK5</accession>
<protein>
    <recommendedName>
        <fullName evidence="3">Anaphase-promoting complex subunit 5</fullName>
    </recommendedName>
</protein>
<reference evidence="2" key="1">
    <citation type="submission" date="2013-03" db="EMBL/GenBank/DDBJ databases">
        <title>The Genome Sequence of Anopheles epiroticus epiroticus2.</title>
        <authorList>
            <consortium name="The Broad Institute Genomics Platform"/>
            <person name="Neafsey D.E."/>
            <person name="Howell P."/>
            <person name="Walker B."/>
            <person name="Young S.K."/>
            <person name="Zeng Q."/>
            <person name="Gargeya S."/>
            <person name="Fitzgerald M."/>
            <person name="Haas B."/>
            <person name="Abouelleil A."/>
            <person name="Allen A.W."/>
            <person name="Alvarado L."/>
            <person name="Arachchi H.M."/>
            <person name="Berlin A.M."/>
            <person name="Chapman S.B."/>
            <person name="Gainer-Dewar J."/>
            <person name="Goldberg J."/>
            <person name="Griggs A."/>
            <person name="Gujja S."/>
            <person name="Hansen M."/>
            <person name="Howarth C."/>
            <person name="Imamovic A."/>
            <person name="Ireland A."/>
            <person name="Larimer J."/>
            <person name="McCowan C."/>
            <person name="Murphy C."/>
            <person name="Pearson M."/>
            <person name="Poon T.W."/>
            <person name="Priest M."/>
            <person name="Roberts A."/>
            <person name="Saif S."/>
            <person name="Shea T."/>
            <person name="Sisk P."/>
            <person name="Sykes S."/>
            <person name="Wortman J."/>
            <person name="Nusbaum C."/>
            <person name="Birren B."/>
        </authorList>
    </citation>
    <scope>NUCLEOTIDE SEQUENCE [LARGE SCALE GENOMIC DNA]</scope>
    <source>
        <strain evidence="2">Epiroticus2</strain>
    </source>
</reference>
<dbReference type="Gene3D" id="1.25.40.10">
    <property type="entry name" value="Tetratricopeptide repeat domain"/>
    <property type="match status" value="1"/>
</dbReference>
<evidence type="ECO:0000313" key="1">
    <source>
        <dbReference type="EnsemblMetazoa" id="AEPI007119-PA"/>
    </source>
</evidence>
<organism evidence="1 2">
    <name type="scientific">Anopheles epiroticus</name>
    <dbReference type="NCBI Taxonomy" id="199890"/>
    <lineage>
        <taxon>Eukaryota</taxon>
        <taxon>Metazoa</taxon>
        <taxon>Ecdysozoa</taxon>
        <taxon>Arthropoda</taxon>
        <taxon>Hexapoda</taxon>
        <taxon>Insecta</taxon>
        <taxon>Pterygota</taxon>
        <taxon>Neoptera</taxon>
        <taxon>Endopterygota</taxon>
        <taxon>Diptera</taxon>
        <taxon>Nematocera</taxon>
        <taxon>Culicoidea</taxon>
        <taxon>Culicidae</taxon>
        <taxon>Anophelinae</taxon>
        <taxon>Anopheles</taxon>
    </lineage>
</organism>
<dbReference type="GO" id="GO:0031462">
    <property type="term" value="C:Cul2-RING ubiquitin ligase complex"/>
    <property type="evidence" value="ECO:0007669"/>
    <property type="project" value="TreeGrafter"/>
</dbReference>